<dbReference type="Proteomes" id="UP000194350">
    <property type="component" value="Unassembled WGS sequence"/>
</dbReference>
<dbReference type="GO" id="GO:0009307">
    <property type="term" value="P:DNA restriction-modification system"/>
    <property type="evidence" value="ECO:0007669"/>
    <property type="project" value="InterPro"/>
</dbReference>
<gene>
    <name evidence="2" type="ORF">Xvie_00744</name>
</gene>
<dbReference type="GO" id="GO:0004519">
    <property type="term" value="F:endonuclease activity"/>
    <property type="evidence" value="ECO:0007669"/>
    <property type="project" value="InterPro"/>
</dbReference>
<dbReference type="OrthoDB" id="5191874at2"/>
<dbReference type="InterPro" id="IPR011856">
    <property type="entry name" value="tRNA_endonuc-like_dom_sf"/>
</dbReference>
<sequence length="256" mass="28797">MKSIIKTPKSLESYVQFVYSSLLNLKDQGVIVSSNTIIKGRSNAKHEIDVYYQFENSGVIHKVAFECKFKGRKVEKSEVIDFHGKLQDIGNIQGIFVSKEGYQSGAIEYASHYNIKLLTIDDLPSLNVIVANRLKSVALPDESYVGEPFWALMGYSDGKLQGDYWSIREGFKNTIIPLFISKNDAMSFLQSIRDKEKFVVRGLPQHSLNFFLKSTIIAKGCVKISVMLFGMDNEGKWPGTILTPEEVGARFLNSGY</sequence>
<dbReference type="InterPro" id="IPR007560">
    <property type="entry name" value="Restrct_endonuc_IV_Mrr"/>
</dbReference>
<dbReference type="SUPFAM" id="SSF52980">
    <property type="entry name" value="Restriction endonuclease-like"/>
    <property type="match status" value="1"/>
</dbReference>
<evidence type="ECO:0000313" key="3">
    <source>
        <dbReference type="Proteomes" id="UP000194350"/>
    </source>
</evidence>
<dbReference type="EMBL" id="MUBJ01000002">
    <property type="protein sequence ID" value="OTA18058.1"/>
    <property type="molecule type" value="Genomic_DNA"/>
</dbReference>
<dbReference type="Gene3D" id="3.40.1350.10">
    <property type="match status" value="1"/>
</dbReference>
<dbReference type="GO" id="GO:0003677">
    <property type="term" value="F:DNA binding"/>
    <property type="evidence" value="ECO:0007669"/>
    <property type="project" value="InterPro"/>
</dbReference>
<accession>A0A1Y2SH87</accession>
<reference evidence="2 3" key="1">
    <citation type="submission" date="2016-10" db="EMBL/GenBank/DDBJ databases">
        <title>Systematic genetic and metabolomic analysis of Xenorhabdus and Photorhabdus spp., highlights the requirements for a dual symbiotic and pathogenic life style.</title>
        <authorList>
            <person name="Tobias N.J."/>
            <person name="Wolff H."/>
            <person name="Djahanschiri B."/>
            <person name="Pidot S.J."/>
            <person name="Stinear T.P."/>
            <person name="Ebersberger I."/>
            <person name="Bode H.B."/>
        </authorList>
    </citation>
    <scope>NUCLEOTIDE SEQUENCE [LARGE SCALE GENOMIC DNA]</scope>
    <source>
        <strain evidence="2 3">DSM 22392</strain>
    </source>
</reference>
<organism evidence="2 3">
    <name type="scientific">Xenorhabdus vietnamensis</name>
    <dbReference type="NCBI Taxonomy" id="351656"/>
    <lineage>
        <taxon>Bacteria</taxon>
        <taxon>Pseudomonadati</taxon>
        <taxon>Pseudomonadota</taxon>
        <taxon>Gammaproteobacteria</taxon>
        <taxon>Enterobacterales</taxon>
        <taxon>Morganellaceae</taxon>
        <taxon>Xenorhabdus</taxon>
    </lineage>
</organism>
<name>A0A1Y2SH87_9GAMM</name>
<dbReference type="RefSeq" id="WP_086108008.1">
    <property type="nucleotide sequence ID" value="NZ_CAWNGD010000062.1"/>
</dbReference>
<feature type="domain" description="Restriction endonuclease type IV Mrr" evidence="1">
    <location>
        <begin position="42"/>
        <end position="123"/>
    </location>
</feature>
<evidence type="ECO:0000259" key="1">
    <source>
        <dbReference type="Pfam" id="PF04471"/>
    </source>
</evidence>
<keyword evidence="3" id="KW-1185">Reference proteome</keyword>
<dbReference type="AlphaFoldDB" id="A0A1Y2SH87"/>
<proteinExistence type="predicted"/>
<dbReference type="InterPro" id="IPR011335">
    <property type="entry name" value="Restrct_endonuc-II-like"/>
</dbReference>
<dbReference type="Pfam" id="PF04471">
    <property type="entry name" value="Mrr_cat"/>
    <property type="match status" value="1"/>
</dbReference>
<comment type="caution">
    <text evidence="2">The sequence shown here is derived from an EMBL/GenBank/DDBJ whole genome shotgun (WGS) entry which is preliminary data.</text>
</comment>
<evidence type="ECO:0000313" key="2">
    <source>
        <dbReference type="EMBL" id="OTA18058.1"/>
    </source>
</evidence>
<protein>
    <recommendedName>
        <fullName evidence="1">Restriction endonuclease type IV Mrr domain-containing protein</fullName>
    </recommendedName>
</protein>